<reference evidence="2" key="1">
    <citation type="submission" date="2013-04" db="EMBL/GenBank/DDBJ databases">
        <title>The genome sequencing project of 58 acetic acid bacteria.</title>
        <authorList>
            <person name="Okamoto-Kainuma A."/>
            <person name="Ishikawa M."/>
            <person name="Umino S."/>
            <person name="Koizumi Y."/>
            <person name="Shiwa Y."/>
            <person name="Yoshikawa H."/>
            <person name="Matsutani M."/>
            <person name="Matsushita K."/>
        </authorList>
    </citation>
    <scope>NUCLEOTIDE SEQUENCE</scope>
    <source>
        <strain evidence="2">DSM 14337</strain>
    </source>
</reference>
<comment type="caution">
    <text evidence="2">The sequence shown here is derived from an EMBL/GenBank/DDBJ whole genome shotgun (WGS) entry which is preliminary data.</text>
</comment>
<feature type="compositionally biased region" description="Low complexity" evidence="1">
    <location>
        <begin position="195"/>
        <end position="204"/>
    </location>
</feature>
<keyword evidence="3" id="KW-1185">Reference proteome</keyword>
<feature type="region of interest" description="Disordered" evidence="1">
    <location>
        <begin position="177"/>
        <end position="204"/>
    </location>
</feature>
<dbReference type="EMBL" id="BAPF01000054">
    <property type="protein sequence ID" value="GBQ85708.1"/>
    <property type="molecule type" value="Genomic_DNA"/>
</dbReference>
<gene>
    <name evidence="2" type="ORF">AA14337_3143</name>
</gene>
<dbReference type="Proteomes" id="UP001065047">
    <property type="component" value="Unassembled WGS sequence"/>
</dbReference>
<accession>A0ABQ0PZW8</accession>
<protein>
    <submittedName>
        <fullName evidence="2">Uncharacterized protein</fullName>
    </submittedName>
</protein>
<name>A0ABQ0PZW8_9PROT</name>
<organism evidence="2 3">
    <name type="scientific">Acetobacter malorum DSM 14337</name>
    <dbReference type="NCBI Taxonomy" id="1307910"/>
    <lineage>
        <taxon>Bacteria</taxon>
        <taxon>Pseudomonadati</taxon>
        <taxon>Pseudomonadota</taxon>
        <taxon>Alphaproteobacteria</taxon>
        <taxon>Acetobacterales</taxon>
        <taxon>Acetobacteraceae</taxon>
        <taxon>Acetobacter</taxon>
    </lineage>
</organism>
<evidence type="ECO:0000313" key="2">
    <source>
        <dbReference type="EMBL" id="GBQ85708.1"/>
    </source>
</evidence>
<sequence length="324" mass="35438">MGAFIHPKAPLDKKAGHMAYAYSIRNMIYFNTNEYETVLIIDAIRAVLQKDPPENTWIAFLRRYVEQGDGLSGLALVHMNNFLAKDGCKGKQVTLRPTKVPYCGPDAKGRLAADRRLIFKTLTGMEIKKKSLFLQEQRRGMGAEPETPEFDPTFDDQEALFKEYAELVKRLSGPKPITPAAVRAPLSTTSPRQPTLSLSTSKASALRLPDPLDQPEISSGGEATPFAIKPSPAESVAEAAFPHQPGHIEQAQPFIPDGMGWPTYEEAIPQPDFSAPKTASADANHSNLSAAISWMESIASMIGNNGPVRTHIDNMKLLQKSLAA</sequence>
<evidence type="ECO:0000313" key="3">
    <source>
        <dbReference type="Proteomes" id="UP001065047"/>
    </source>
</evidence>
<proteinExistence type="predicted"/>
<evidence type="ECO:0000256" key="1">
    <source>
        <dbReference type="SAM" id="MobiDB-lite"/>
    </source>
</evidence>